<dbReference type="AlphaFoldDB" id="A0A4U0XMK1"/>
<evidence type="ECO:0000259" key="4">
    <source>
        <dbReference type="PROSITE" id="PS51767"/>
    </source>
</evidence>
<dbReference type="InterPro" id="IPR034164">
    <property type="entry name" value="Pepsin-like_dom"/>
</dbReference>
<evidence type="ECO:0000313" key="6">
    <source>
        <dbReference type="Proteomes" id="UP000308768"/>
    </source>
</evidence>
<dbReference type="OrthoDB" id="4074350at2759"/>
<evidence type="ECO:0000313" key="5">
    <source>
        <dbReference type="EMBL" id="TKA77546.1"/>
    </source>
</evidence>
<dbReference type="SUPFAM" id="SSF50630">
    <property type="entry name" value="Acid proteases"/>
    <property type="match status" value="1"/>
</dbReference>
<keyword evidence="2" id="KW-0812">Transmembrane</keyword>
<dbReference type="EMBL" id="NAJN01000183">
    <property type="protein sequence ID" value="TKA77546.1"/>
    <property type="molecule type" value="Genomic_DNA"/>
</dbReference>
<organism evidence="5 6">
    <name type="scientific">Cryomyces minteri</name>
    <dbReference type="NCBI Taxonomy" id="331657"/>
    <lineage>
        <taxon>Eukaryota</taxon>
        <taxon>Fungi</taxon>
        <taxon>Dikarya</taxon>
        <taxon>Ascomycota</taxon>
        <taxon>Pezizomycotina</taxon>
        <taxon>Dothideomycetes</taxon>
        <taxon>Dothideomycetes incertae sedis</taxon>
        <taxon>Cryomyces</taxon>
    </lineage>
</organism>
<evidence type="ECO:0000256" key="1">
    <source>
        <dbReference type="ARBA" id="ARBA00007447"/>
    </source>
</evidence>
<proteinExistence type="inferred from homology"/>
<dbReference type="InterPro" id="IPR033121">
    <property type="entry name" value="PEPTIDASE_A1"/>
</dbReference>
<evidence type="ECO:0000256" key="2">
    <source>
        <dbReference type="SAM" id="Phobius"/>
    </source>
</evidence>
<dbReference type="GO" id="GO:0006508">
    <property type="term" value="P:proteolysis"/>
    <property type="evidence" value="ECO:0007669"/>
    <property type="project" value="InterPro"/>
</dbReference>
<dbReference type="InterPro" id="IPR001461">
    <property type="entry name" value="Aspartic_peptidase_A1"/>
</dbReference>
<dbReference type="GO" id="GO:0004190">
    <property type="term" value="F:aspartic-type endopeptidase activity"/>
    <property type="evidence" value="ECO:0007669"/>
    <property type="project" value="InterPro"/>
</dbReference>
<comment type="caution">
    <text evidence="5">The sequence shown here is derived from an EMBL/GenBank/DDBJ whole genome shotgun (WGS) entry which is preliminary data.</text>
</comment>
<gene>
    <name evidence="5" type="ORF">B0A49_02773</name>
</gene>
<keyword evidence="2" id="KW-1133">Transmembrane helix</keyword>
<feature type="domain" description="Peptidase A1" evidence="4">
    <location>
        <begin position="53"/>
        <end position="451"/>
    </location>
</feature>
<keyword evidence="6" id="KW-1185">Reference proteome</keyword>
<accession>A0A4U0XMK1</accession>
<dbReference type="CDD" id="cd05471">
    <property type="entry name" value="pepsin_like"/>
    <property type="match status" value="1"/>
</dbReference>
<dbReference type="InterPro" id="IPR021109">
    <property type="entry name" value="Peptidase_aspartic_dom_sf"/>
</dbReference>
<dbReference type="PRINTS" id="PR00792">
    <property type="entry name" value="PEPSIN"/>
</dbReference>
<comment type="similarity">
    <text evidence="1">Belongs to the peptidase A1 family.</text>
</comment>
<dbReference type="Gene3D" id="2.40.70.10">
    <property type="entry name" value="Acid Proteases"/>
    <property type="match status" value="1"/>
</dbReference>
<reference evidence="5 6" key="1">
    <citation type="submission" date="2017-03" db="EMBL/GenBank/DDBJ databases">
        <title>Genomes of endolithic fungi from Antarctica.</title>
        <authorList>
            <person name="Coleine C."/>
            <person name="Masonjones S."/>
            <person name="Stajich J.E."/>
        </authorList>
    </citation>
    <scope>NUCLEOTIDE SEQUENCE [LARGE SCALE GENOMIC DNA]</scope>
    <source>
        <strain evidence="5 6">CCFEE 5187</strain>
    </source>
</reference>
<keyword evidence="3" id="KW-0732">Signal</keyword>
<sequence>MARSFAKPMTLPSLVILGDLLGSAWCAMEKRTQVTPLSIPPSEHWDGNDGPWSTFRMQVGTPSQNVRLLPATGQSSMWVVLPEGCTGKNIDNCGYNRGLEFSMNSSSTWADVGIYQLALEQELFLGYSGNGHYGFDTVTMGWQGDSLPTLYRQVVTGIATTEFFLGSIGIEPRSINFTTFNDPQPSVMQSLRNESKIPSSSWGYTAGAYNNIPKAFGSLTLGGYDASRFVANDVTFNFSGDTGRDFLVGIQHITSTSDVNGPITALSSNNSGIFAYIDSLVPHIWLPIDVCQAFERSFGLNSSSYFPLRRVNNATQYTLGRAFLQNAYIIADYDRSNFSVSQAVFPGVGAPGNIVAILPPAEPSSVDHGLKSGAIVGIVVAILVIIISVAIVTFMVHRRRQKQRKASRLAARLEEERFQKAELDGTDAGQEYGRKAHTELDAQENTRHELEVPNKAAEVHGHGNKPAREQLVYEMAAEDVLLPELESAAMTKGAQ</sequence>
<dbReference type="Pfam" id="PF00026">
    <property type="entry name" value="Asp"/>
    <property type="match status" value="1"/>
</dbReference>
<evidence type="ECO:0000256" key="3">
    <source>
        <dbReference type="SAM" id="SignalP"/>
    </source>
</evidence>
<feature type="transmembrane region" description="Helical" evidence="2">
    <location>
        <begin position="374"/>
        <end position="396"/>
    </location>
</feature>
<dbReference type="Proteomes" id="UP000308768">
    <property type="component" value="Unassembled WGS sequence"/>
</dbReference>
<dbReference type="PROSITE" id="PS51767">
    <property type="entry name" value="PEPTIDASE_A1"/>
    <property type="match status" value="1"/>
</dbReference>
<feature type="signal peptide" evidence="3">
    <location>
        <begin position="1"/>
        <end position="26"/>
    </location>
</feature>
<dbReference type="STRING" id="331657.A0A4U0XMK1"/>
<keyword evidence="2" id="KW-0472">Membrane</keyword>
<protein>
    <recommendedName>
        <fullName evidence="4">Peptidase A1 domain-containing protein</fullName>
    </recommendedName>
</protein>
<name>A0A4U0XMK1_9PEZI</name>
<feature type="chain" id="PRO_5020580545" description="Peptidase A1 domain-containing protein" evidence="3">
    <location>
        <begin position="27"/>
        <end position="495"/>
    </location>
</feature>